<gene>
    <name evidence="2" type="ORF">BN9_060310</name>
</gene>
<accession>A0A024GEF9</accession>
<protein>
    <submittedName>
        <fullName evidence="2">Uncharacterized protein</fullName>
    </submittedName>
</protein>
<dbReference type="InParanoid" id="A0A024GEF9"/>
<organism evidence="2 3">
    <name type="scientific">Albugo candida</name>
    <dbReference type="NCBI Taxonomy" id="65357"/>
    <lineage>
        <taxon>Eukaryota</taxon>
        <taxon>Sar</taxon>
        <taxon>Stramenopiles</taxon>
        <taxon>Oomycota</taxon>
        <taxon>Peronosporomycetes</taxon>
        <taxon>Albuginales</taxon>
        <taxon>Albuginaceae</taxon>
        <taxon>Albugo</taxon>
    </lineage>
</organism>
<dbReference type="EMBL" id="CAIX01000091">
    <property type="protein sequence ID" value="CCI45158.1"/>
    <property type="molecule type" value="Genomic_DNA"/>
</dbReference>
<reference evidence="2 3" key="1">
    <citation type="submission" date="2012-05" db="EMBL/GenBank/DDBJ databases">
        <title>Recombination and specialization in a pathogen metapopulation.</title>
        <authorList>
            <person name="Gardiner A."/>
            <person name="Kemen E."/>
            <person name="Schultz-Larsen T."/>
            <person name="MacLean D."/>
            <person name="Van Oosterhout C."/>
            <person name="Jones J.D.G."/>
        </authorList>
    </citation>
    <scope>NUCLEOTIDE SEQUENCE [LARGE SCALE GENOMIC DNA]</scope>
    <source>
        <strain evidence="2 3">Ac Nc2</strain>
    </source>
</reference>
<evidence type="ECO:0000313" key="2">
    <source>
        <dbReference type="EMBL" id="CCI45158.1"/>
    </source>
</evidence>
<keyword evidence="3" id="KW-1185">Reference proteome</keyword>
<dbReference type="AlphaFoldDB" id="A0A024GEF9"/>
<dbReference type="OrthoDB" id="2436819at2759"/>
<sequence>MENLFGCCERIVQTIKTFQIEFTTELAKQKMKIFIFRAADPRGDIFEYINRKISYYALRKVFEQIIASGRRLKLSDFDVQWHLHQLPSVRPPVAGHPDDALPVLFEKLRDNFSNLSRQQKRAVLDDLEEISQVARTRGRPSRMSNKTSTRREPSQFEYVEGLPPRKRKATTCGACHQAEHRRSSAACPVNAQSRSQYLATVEHHPIEDSQLQQPVDFDSGWTVVQNRCRSPTLD</sequence>
<comment type="caution">
    <text evidence="2">The sequence shown here is derived from an EMBL/GenBank/DDBJ whole genome shotgun (WGS) entry which is preliminary data.</text>
</comment>
<feature type="region of interest" description="Disordered" evidence="1">
    <location>
        <begin position="135"/>
        <end position="155"/>
    </location>
</feature>
<evidence type="ECO:0000256" key="1">
    <source>
        <dbReference type="SAM" id="MobiDB-lite"/>
    </source>
</evidence>
<name>A0A024GEF9_9STRA</name>
<proteinExistence type="predicted"/>
<evidence type="ECO:0000313" key="3">
    <source>
        <dbReference type="Proteomes" id="UP000053237"/>
    </source>
</evidence>
<dbReference type="Proteomes" id="UP000053237">
    <property type="component" value="Unassembled WGS sequence"/>
</dbReference>